<dbReference type="eggNOG" id="COG1309">
    <property type="taxonomic scope" value="Bacteria"/>
</dbReference>
<proteinExistence type="predicted"/>
<keyword evidence="2" id="KW-1185">Reference proteome</keyword>
<dbReference type="RefSeq" id="WP_020913684.1">
    <property type="nucleotide sequence ID" value="NC_011566.1"/>
</dbReference>
<evidence type="ECO:0000313" key="2">
    <source>
        <dbReference type="Proteomes" id="UP000000753"/>
    </source>
</evidence>
<evidence type="ECO:0000313" key="1">
    <source>
        <dbReference type="EMBL" id="ACJ30339.1"/>
    </source>
</evidence>
<protein>
    <submittedName>
        <fullName evidence="1">Uncharacterized protein</fullName>
    </submittedName>
</protein>
<dbReference type="HOGENOM" id="CLU_2358151_0_0_6"/>
<organism evidence="1 2">
    <name type="scientific">Shewanella piezotolerans (strain WP3 / JCM 13877)</name>
    <dbReference type="NCBI Taxonomy" id="225849"/>
    <lineage>
        <taxon>Bacteria</taxon>
        <taxon>Pseudomonadati</taxon>
        <taxon>Pseudomonadota</taxon>
        <taxon>Gammaproteobacteria</taxon>
        <taxon>Alteromonadales</taxon>
        <taxon>Shewanellaceae</taxon>
        <taxon>Shewanella</taxon>
    </lineage>
</organism>
<name>B8CS49_SHEPW</name>
<gene>
    <name evidence="1" type="ordered locus">swp_3651</name>
</gene>
<dbReference type="OrthoDB" id="4541465at2"/>
<dbReference type="Proteomes" id="UP000000753">
    <property type="component" value="Chromosome"/>
</dbReference>
<sequence length="96" mass="10648">MLITALDERFTGELTLLLDYIKNKSSQDIANDNALRIADSKFINELGHIVGEANADQAYALLYGGLTMRLFNGKQTSINEIAGWILNLSDESAEER</sequence>
<accession>B8CS49</accession>
<reference evidence="1 2" key="1">
    <citation type="journal article" date="2008" name="PLoS ONE">
        <title>Environmental adaptation: genomic analysis of the piezotolerant and psychrotolerant deep-sea iron reducing bacterium Shewanella piezotolerans WP3.</title>
        <authorList>
            <person name="Wang F."/>
            <person name="Wang J."/>
            <person name="Jian H."/>
            <person name="Zhang B."/>
            <person name="Li S."/>
            <person name="Wang F."/>
            <person name="Zeng X."/>
            <person name="Gao L."/>
            <person name="Bartlett D.H."/>
            <person name="Yu J."/>
            <person name="Hu S."/>
            <person name="Xiao X."/>
        </authorList>
    </citation>
    <scope>NUCLEOTIDE SEQUENCE [LARGE SCALE GENOMIC DNA]</scope>
    <source>
        <strain evidence="2">WP3 / JCM 13877</strain>
    </source>
</reference>
<dbReference type="KEGG" id="swp:swp_3651"/>
<dbReference type="EMBL" id="CP000472">
    <property type="protein sequence ID" value="ACJ30339.1"/>
    <property type="molecule type" value="Genomic_DNA"/>
</dbReference>
<dbReference type="AlphaFoldDB" id="B8CS49"/>